<dbReference type="InterPro" id="IPR041497">
    <property type="entry name" value="Thump-like"/>
</dbReference>
<gene>
    <name evidence="4" type="ORF">Mam01_09490</name>
</gene>
<evidence type="ECO:0000313" key="5">
    <source>
        <dbReference type="Proteomes" id="UP000651728"/>
    </source>
</evidence>
<dbReference type="InterPro" id="IPR041698">
    <property type="entry name" value="Methyltransf_25"/>
</dbReference>
<comment type="caution">
    <text evidence="4">The sequence shown here is derived from an EMBL/GenBank/DDBJ whole genome shotgun (WGS) entry which is preliminary data.</text>
</comment>
<evidence type="ECO:0000259" key="3">
    <source>
        <dbReference type="Pfam" id="PF18096"/>
    </source>
</evidence>
<name>A0ABQ4F7I8_9ACTN</name>
<evidence type="ECO:0000313" key="4">
    <source>
        <dbReference type="EMBL" id="GIH30785.1"/>
    </source>
</evidence>
<dbReference type="SUPFAM" id="SSF53335">
    <property type="entry name" value="S-adenosyl-L-methionine-dependent methyltransferases"/>
    <property type="match status" value="1"/>
</dbReference>
<keyword evidence="4" id="KW-0808">Transferase</keyword>
<accession>A0ABQ4F7I8</accession>
<feature type="domain" description="THUMP-like" evidence="3">
    <location>
        <begin position="373"/>
        <end position="444"/>
    </location>
</feature>
<organism evidence="4 5">
    <name type="scientific">Microbispora amethystogenes</name>
    <dbReference type="NCBI Taxonomy" id="1427754"/>
    <lineage>
        <taxon>Bacteria</taxon>
        <taxon>Bacillati</taxon>
        <taxon>Actinomycetota</taxon>
        <taxon>Actinomycetes</taxon>
        <taxon>Streptosporangiales</taxon>
        <taxon>Streptosporangiaceae</taxon>
        <taxon>Microbispora</taxon>
    </lineage>
</organism>
<dbReference type="GO" id="GO:0008168">
    <property type="term" value="F:methyltransferase activity"/>
    <property type="evidence" value="ECO:0007669"/>
    <property type="project" value="UniProtKB-KW"/>
</dbReference>
<dbReference type="Pfam" id="PF18096">
    <property type="entry name" value="Thump_like"/>
    <property type="match status" value="1"/>
</dbReference>
<dbReference type="PANTHER" id="PTHR14741:SF32">
    <property type="entry name" value="TRIMETHYLGUANOSINE SYNTHASE"/>
    <property type="match status" value="1"/>
</dbReference>
<dbReference type="CDD" id="cd02440">
    <property type="entry name" value="AdoMet_MTases"/>
    <property type="match status" value="1"/>
</dbReference>
<keyword evidence="4" id="KW-0489">Methyltransferase</keyword>
<protein>
    <submittedName>
        <fullName evidence="4">Methyltransferase</fullName>
    </submittedName>
</protein>
<dbReference type="Pfam" id="PF13649">
    <property type="entry name" value="Methyltransf_25"/>
    <property type="match status" value="1"/>
</dbReference>
<dbReference type="PANTHER" id="PTHR14741">
    <property type="entry name" value="S-ADENOSYLMETHIONINE-DEPENDENT METHYLTRANSFERASE RELATED"/>
    <property type="match status" value="1"/>
</dbReference>
<evidence type="ECO:0000256" key="1">
    <source>
        <dbReference type="SAM" id="MobiDB-lite"/>
    </source>
</evidence>
<dbReference type="EMBL" id="BOOB01000007">
    <property type="protein sequence ID" value="GIH30785.1"/>
    <property type="molecule type" value="Genomic_DNA"/>
</dbReference>
<proteinExistence type="predicted"/>
<dbReference type="RefSeq" id="WP_239101042.1">
    <property type="nucleotide sequence ID" value="NZ_BAABEJ010000003.1"/>
</dbReference>
<reference evidence="4 5" key="1">
    <citation type="submission" date="2021-01" db="EMBL/GenBank/DDBJ databases">
        <title>Whole genome shotgun sequence of Microbispora amethystogenes NBRC 101907.</title>
        <authorList>
            <person name="Komaki H."/>
            <person name="Tamura T."/>
        </authorList>
    </citation>
    <scope>NUCLEOTIDE SEQUENCE [LARGE SCALE GENOMIC DNA]</scope>
    <source>
        <strain evidence="4 5">NBRC 101907</strain>
    </source>
</reference>
<feature type="domain" description="Methyltransferase" evidence="2">
    <location>
        <begin position="153"/>
        <end position="219"/>
    </location>
</feature>
<dbReference type="InterPro" id="IPR029063">
    <property type="entry name" value="SAM-dependent_MTases_sf"/>
</dbReference>
<evidence type="ECO:0000259" key="2">
    <source>
        <dbReference type="Pfam" id="PF13649"/>
    </source>
</evidence>
<sequence>MDLETFRMLLAPAGRGALDDAVRILADGADPVAAASALRRSHSPELAAAALTQASLRRRAETKFGADAAVMYFTPHGLEQATRPEVAAHRAARISAAGIRTAGPGPAAIGPAAIGAAGRGSAGVEPTGAGPAGAPSTGMGEAGGVRAAEGPRVLDVCCGIGGDLLALARAGCAVDALDLDPLTVEIARANAAALGLSSLVTVRTADAAAADPGGYDLLFADPARRGARGRTFDPMAYSPPWPVVLDLVARAPAACLKTAPGIPYEFIPEGAEAEWVSYRGEVKEAAIWTGMGIWTGIGTSGRRATLLPSGATLTASGAEADAGPVSRYLYEPDGAAVRAHLVAEVAALVSGHLVDPRIAYITGDRLVPTPWAACYEVTDVMPFSLKRLRAALRERGVGAVTIKKRGSAVDVERLRKDLRLSGSESVVIVLTRIEDRPFVLLCQPVTSQKG</sequence>
<dbReference type="Proteomes" id="UP000651728">
    <property type="component" value="Unassembled WGS sequence"/>
</dbReference>
<feature type="compositionally biased region" description="Low complexity" evidence="1">
    <location>
        <begin position="122"/>
        <end position="139"/>
    </location>
</feature>
<dbReference type="Gene3D" id="3.40.50.150">
    <property type="entry name" value="Vaccinia Virus protein VP39"/>
    <property type="match status" value="1"/>
</dbReference>
<dbReference type="GO" id="GO:0032259">
    <property type="term" value="P:methylation"/>
    <property type="evidence" value="ECO:0007669"/>
    <property type="project" value="UniProtKB-KW"/>
</dbReference>
<feature type="region of interest" description="Disordered" evidence="1">
    <location>
        <begin position="120"/>
        <end position="143"/>
    </location>
</feature>
<keyword evidence="5" id="KW-1185">Reference proteome</keyword>